<proteinExistence type="predicted"/>
<accession>A0A9P4S4C9</accession>
<comment type="caution">
    <text evidence="2">The sequence shown here is derived from an EMBL/GenBank/DDBJ whole genome shotgun (WGS) entry which is preliminary data.</text>
</comment>
<reference evidence="2" key="1">
    <citation type="journal article" date="2020" name="Stud. Mycol.">
        <title>101 Dothideomycetes genomes: a test case for predicting lifestyles and emergence of pathogens.</title>
        <authorList>
            <person name="Haridas S."/>
            <person name="Albert R."/>
            <person name="Binder M."/>
            <person name="Bloem J."/>
            <person name="Labutti K."/>
            <person name="Salamov A."/>
            <person name="Andreopoulos B."/>
            <person name="Baker S."/>
            <person name="Barry K."/>
            <person name="Bills G."/>
            <person name="Bluhm B."/>
            <person name="Cannon C."/>
            <person name="Castanera R."/>
            <person name="Culley D."/>
            <person name="Daum C."/>
            <person name="Ezra D."/>
            <person name="Gonzalez J."/>
            <person name="Henrissat B."/>
            <person name="Kuo A."/>
            <person name="Liang C."/>
            <person name="Lipzen A."/>
            <person name="Lutzoni F."/>
            <person name="Magnuson J."/>
            <person name="Mondo S."/>
            <person name="Nolan M."/>
            <person name="Ohm R."/>
            <person name="Pangilinan J."/>
            <person name="Park H.-J."/>
            <person name="Ramirez L."/>
            <person name="Alfaro M."/>
            <person name="Sun H."/>
            <person name="Tritt A."/>
            <person name="Yoshinaga Y."/>
            <person name="Zwiers L.-H."/>
            <person name="Turgeon B."/>
            <person name="Goodwin S."/>
            <person name="Spatafora J."/>
            <person name="Crous P."/>
            <person name="Grigoriev I."/>
        </authorList>
    </citation>
    <scope>NUCLEOTIDE SEQUENCE</scope>
    <source>
        <strain evidence="2">CBS 101060</strain>
    </source>
</reference>
<dbReference type="Pfam" id="PF20516">
    <property type="entry name" value="PDDEXK_12"/>
    <property type="match status" value="1"/>
</dbReference>
<gene>
    <name evidence="2" type="ORF">M501DRAFT_942250</name>
</gene>
<evidence type="ECO:0000259" key="1">
    <source>
        <dbReference type="Pfam" id="PF20516"/>
    </source>
</evidence>
<evidence type="ECO:0000313" key="2">
    <source>
        <dbReference type="EMBL" id="KAF2835311.1"/>
    </source>
</evidence>
<dbReference type="OrthoDB" id="4161186at2759"/>
<evidence type="ECO:0000313" key="3">
    <source>
        <dbReference type="Proteomes" id="UP000799429"/>
    </source>
</evidence>
<dbReference type="Proteomes" id="UP000799429">
    <property type="component" value="Unassembled WGS sequence"/>
</dbReference>
<protein>
    <recommendedName>
        <fullName evidence="1">PD-(D/E)XK nuclease-like domain-containing protein</fullName>
    </recommendedName>
</protein>
<keyword evidence="3" id="KW-1185">Reference proteome</keyword>
<dbReference type="AlphaFoldDB" id="A0A9P4S4C9"/>
<organism evidence="2 3">
    <name type="scientific">Patellaria atrata CBS 101060</name>
    <dbReference type="NCBI Taxonomy" id="1346257"/>
    <lineage>
        <taxon>Eukaryota</taxon>
        <taxon>Fungi</taxon>
        <taxon>Dikarya</taxon>
        <taxon>Ascomycota</taxon>
        <taxon>Pezizomycotina</taxon>
        <taxon>Dothideomycetes</taxon>
        <taxon>Dothideomycetes incertae sedis</taxon>
        <taxon>Patellariales</taxon>
        <taxon>Patellariaceae</taxon>
        <taxon>Patellaria</taxon>
    </lineage>
</organism>
<name>A0A9P4S4C9_9PEZI</name>
<sequence>ELKVVKDVRDATSFCKAKHVHEPTWNERVHSRILQQAVKHLPGLEYHNITTARVIKGLVPANKYGEELKKKIVDYAITLQDPLIAEEHITRRLASSTGRLYRTINPSDYSPLCHEPIAVSIETKTPDGSREKALVQLSIWVTAHFNRLRALAPDPITVTLPLIFVSGEHWELMFARDLDDCIEIIDGMIIGSTGTILGCYKILTALRHLCGWALSTFQRWFVDNVLTPE</sequence>
<feature type="domain" description="PD-(D/E)XK nuclease-like" evidence="1">
    <location>
        <begin position="2"/>
        <end position="217"/>
    </location>
</feature>
<dbReference type="InterPro" id="IPR046797">
    <property type="entry name" value="PDDEXK_12"/>
</dbReference>
<feature type="non-terminal residue" evidence="2">
    <location>
        <position position="1"/>
    </location>
</feature>
<dbReference type="EMBL" id="MU006110">
    <property type="protein sequence ID" value="KAF2835311.1"/>
    <property type="molecule type" value="Genomic_DNA"/>
</dbReference>